<reference evidence="2" key="1">
    <citation type="submission" date="2021-10" db="EMBL/GenBank/DDBJ databases">
        <title>Streptomonospora sp. nov., isolated from mangrove soil.</title>
        <authorList>
            <person name="Chen X."/>
            <person name="Ge X."/>
            <person name="Liu W."/>
        </authorList>
    </citation>
    <scope>NUCLEOTIDE SEQUENCE</scope>
    <source>
        <strain evidence="2">S1-112</strain>
    </source>
</reference>
<proteinExistence type="predicted"/>
<feature type="region of interest" description="Disordered" evidence="1">
    <location>
        <begin position="1"/>
        <end position="44"/>
    </location>
</feature>
<sequence>MSRTGPHPQPTGSPAPPAHRDRAHDRAPDHAHDRSGARSGAHAVPELPGVLTAADVLASAGYLLSAQRPDGAIPWFPGGHTDVWDHVECAMALTATGHTDAARRAYTWLGTVQLPDGSWPAKLRQNAPASPLREANHAAYPAVGLWHHLLVTGDDAFAAAVWPTVRAGMEFALGLRTERGEIRWARDASGRAGDHALLTACASIQHGLRCGAALGERLGDPQPEWELAAARLGHLVAEHESVFADRSRYSMDWYYPIIGGAVRGEAARRRLAERWDTFVVPGLGIRCVSDQPWVTGAETCELVLALAAVGDTDRAAALLADMQHLRDADDGAYWTGYQFAEDVRWPVERSTWTSAAVILATDALSGSTPGAQVFTAPPEEAAAPAAPAFSAPATCGCTALVR</sequence>
<dbReference type="InterPro" id="IPR012341">
    <property type="entry name" value="6hp_glycosidase-like_sf"/>
</dbReference>
<dbReference type="SUPFAM" id="SSF48208">
    <property type="entry name" value="Six-hairpin glycosidases"/>
    <property type="match status" value="1"/>
</dbReference>
<gene>
    <name evidence="2" type="ORF">LG943_01615</name>
</gene>
<dbReference type="Gene3D" id="1.50.10.10">
    <property type="match status" value="1"/>
</dbReference>
<protein>
    <submittedName>
        <fullName evidence="2">Prenyltransferase</fullName>
    </submittedName>
</protein>
<dbReference type="AlphaFoldDB" id="A0A9X3SBZ0"/>
<feature type="compositionally biased region" description="Basic and acidic residues" evidence="1">
    <location>
        <begin position="18"/>
        <end position="36"/>
    </location>
</feature>
<dbReference type="GO" id="GO:0005975">
    <property type="term" value="P:carbohydrate metabolic process"/>
    <property type="evidence" value="ECO:0007669"/>
    <property type="project" value="InterPro"/>
</dbReference>
<evidence type="ECO:0000256" key="1">
    <source>
        <dbReference type="SAM" id="MobiDB-lite"/>
    </source>
</evidence>
<name>A0A9X3SBZ0_9ACTN</name>
<dbReference type="InterPro" id="IPR008928">
    <property type="entry name" value="6-hairpin_glycosidase_sf"/>
</dbReference>
<accession>A0A9X3SBZ0</accession>
<keyword evidence="3" id="KW-1185">Reference proteome</keyword>
<comment type="caution">
    <text evidence="2">The sequence shown here is derived from an EMBL/GenBank/DDBJ whole genome shotgun (WGS) entry which is preliminary data.</text>
</comment>
<evidence type="ECO:0000313" key="2">
    <source>
        <dbReference type="EMBL" id="MDA0563038.1"/>
    </source>
</evidence>
<evidence type="ECO:0000313" key="3">
    <source>
        <dbReference type="Proteomes" id="UP001140076"/>
    </source>
</evidence>
<feature type="compositionally biased region" description="Pro residues" evidence="1">
    <location>
        <begin position="7"/>
        <end position="17"/>
    </location>
</feature>
<dbReference type="EMBL" id="JAJAQC010000003">
    <property type="protein sequence ID" value="MDA0563038.1"/>
    <property type="molecule type" value="Genomic_DNA"/>
</dbReference>
<dbReference type="RefSeq" id="WP_270070332.1">
    <property type="nucleotide sequence ID" value="NZ_JAJAQC010000003.1"/>
</dbReference>
<organism evidence="2 3">
    <name type="scientific">Streptomonospora mangrovi</name>
    <dbReference type="NCBI Taxonomy" id="2883123"/>
    <lineage>
        <taxon>Bacteria</taxon>
        <taxon>Bacillati</taxon>
        <taxon>Actinomycetota</taxon>
        <taxon>Actinomycetes</taxon>
        <taxon>Streptosporangiales</taxon>
        <taxon>Nocardiopsidaceae</taxon>
        <taxon>Streptomonospora</taxon>
    </lineage>
</organism>
<dbReference type="Proteomes" id="UP001140076">
    <property type="component" value="Unassembled WGS sequence"/>
</dbReference>